<reference evidence="11" key="1">
    <citation type="journal article" date="2019" name="Int. J. Syst. Evol. Microbiol.">
        <title>The Global Catalogue of Microorganisms (GCM) 10K type strain sequencing project: providing services to taxonomists for standard genome sequencing and annotation.</title>
        <authorList>
            <consortium name="The Broad Institute Genomics Platform"/>
            <consortium name="The Broad Institute Genome Sequencing Center for Infectious Disease"/>
            <person name="Wu L."/>
            <person name="Ma J."/>
        </authorList>
    </citation>
    <scope>NUCLEOTIDE SEQUENCE [LARGE SCALE GENOMIC DNA]</scope>
    <source>
        <strain evidence="11">JCM 30774</strain>
    </source>
</reference>
<name>A0ABW4B5E0_9GAMM</name>
<dbReference type="PANTHER" id="PTHR21343:SF1">
    <property type="entry name" value="COBYRIC ACID SYNTHASE"/>
    <property type="match status" value="1"/>
</dbReference>
<comment type="caution">
    <text evidence="10">The sequence shown here is derived from an EMBL/GenBank/DDBJ whole genome shotgun (WGS) entry which is preliminary data.</text>
</comment>
<keyword evidence="4 7" id="KW-0169">Cobalamin biosynthesis</keyword>
<dbReference type="InterPro" id="IPR027417">
    <property type="entry name" value="P-loop_NTPase"/>
</dbReference>
<dbReference type="Pfam" id="PF07685">
    <property type="entry name" value="GATase_3"/>
    <property type="match status" value="1"/>
</dbReference>
<gene>
    <name evidence="7" type="primary">cobQ</name>
    <name evidence="10" type="ORF">ACFQ45_13945</name>
</gene>
<evidence type="ECO:0000313" key="10">
    <source>
        <dbReference type="EMBL" id="MFD1384476.1"/>
    </source>
</evidence>
<comment type="pathway">
    <text evidence="1 7">Cofactor biosynthesis; adenosylcobalamin biosynthesis.</text>
</comment>
<evidence type="ECO:0000256" key="4">
    <source>
        <dbReference type="ARBA" id="ARBA00022573"/>
    </source>
</evidence>
<dbReference type="Gene3D" id="3.40.50.880">
    <property type="match status" value="1"/>
</dbReference>
<evidence type="ECO:0000313" key="11">
    <source>
        <dbReference type="Proteomes" id="UP001597059"/>
    </source>
</evidence>
<evidence type="ECO:0000256" key="5">
    <source>
        <dbReference type="ARBA" id="ARBA00022962"/>
    </source>
</evidence>
<comment type="similarity">
    <text evidence="2 7">Belongs to the CobB/CobQ family. CobQ subfamily.</text>
</comment>
<proteinExistence type="inferred from homology"/>
<evidence type="ECO:0000256" key="1">
    <source>
        <dbReference type="ARBA" id="ARBA00004953"/>
    </source>
</evidence>
<evidence type="ECO:0000259" key="9">
    <source>
        <dbReference type="Pfam" id="PF07685"/>
    </source>
</evidence>
<dbReference type="EMBL" id="JBHTMN010000014">
    <property type="protein sequence ID" value="MFD1384476.1"/>
    <property type="molecule type" value="Genomic_DNA"/>
</dbReference>
<dbReference type="InterPro" id="IPR033949">
    <property type="entry name" value="CobQ_GATase1"/>
</dbReference>
<evidence type="ECO:0000259" key="8">
    <source>
        <dbReference type="Pfam" id="PF01656"/>
    </source>
</evidence>
<dbReference type="InterPro" id="IPR011698">
    <property type="entry name" value="GATase_3"/>
</dbReference>
<dbReference type="Gene3D" id="3.40.50.300">
    <property type="entry name" value="P-loop containing nucleotide triphosphate hydrolases"/>
    <property type="match status" value="1"/>
</dbReference>
<dbReference type="InterPro" id="IPR047045">
    <property type="entry name" value="CobQ_N"/>
</dbReference>
<evidence type="ECO:0000256" key="7">
    <source>
        <dbReference type="HAMAP-Rule" id="MF_00028"/>
    </source>
</evidence>
<dbReference type="HAMAP" id="MF_00028">
    <property type="entry name" value="CobQ"/>
    <property type="match status" value="1"/>
</dbReference>
<keyword evidence="11" id="KW-1185">Reference proteome</keyword>
<evidence type="ECO:0000256" key="6">
    <source>
        <dbReference type="ARBA" id="ARBA00025166"/>
    </source>
</evidence>
<comment type="function">
    <text evidence="6 7">Catalyzes amidations at positions B, D, E, and G on adenosylcobyrinic A,C-diamide. NH(2) groups are provided by glutamine, and one molecule of ATP is hydrogenolyzed for each amidation.</text>
</comment>
<dbReference type="NCBIfam" id="NF001989">
    <property type="entry name" value="PRK00784.1"/>
    <property type="match status" value="1"/>
</dbReference>
<feature type="active site" evidence="7">
    <location>
        <position position="432"/>
    </location>
</feature>
<evidence type="ECO:0000256" key="2">
    <source>
        <dbReference type="ARBA" id="ARBA00006205"/>
    </source>
</evidence>
<dbReference type="RefSeq" id="WP_377368722.1">
    <property type="nucleotide sequence ID" value="NZ_JBHTMN010000014.1"/>
</dbReference>
<dbReference type="InterPro" id="IPR002586">
    <property type="entry name" value="CobQ/CobB/MinD/ParA_Nub-bd_dom"/>
</dbReference>
<dbReference type="PROSITE" id="PS51274">
    <property type="entry name" value="GATASE_COBBQ"/>
    <property type="match status" value="1"/>
</dbReference>
<feature type="domain" description="CobQ/CobB/MinD/ParA nucleotide binding" evidence="8">
    <location>
        <begin position="6"/>
        <end position="231"/>
    </location>
</feature>
<sequence>MRFFNLMVQGTTSDAGKSTLVTALCRLFKERGLQVAPFKPQNMALNSAVTPDGKEIGRAQAVQAYAAGVELDVDMNPILLKPNTDIGAQVIIQGHSVGNMNAVGYHEYKTIAKTAALESYQRLADKYDSVVIEGAGSPAEINLRARDIANMGFAESIDCPVIIIADIDKGGVFAHLVGTLELLSESEQDRVIGFVINRFRGDIALLQSGLDWLEERTGKPVLGVLPYLTGFHLEAEDAVAQSPLKASESQQLHVVIPILPRTSNHTDWDALRHHPNVQVTLIGKNSPIPPADLVILPGSKSVQSDLDFLKQQGWENYLARHLRYGGKVLGICGGFQMLGQYLDDPLALENSEPSSSPGLGYIPMRTELKDGKQLKVRHGQLPQLGNANIKGYEIHSGISNFDTAPVPFALLEDGTQEGYLSADGQIIGTYLHGLFDDADALAAILKWAGATDAQTFDYEAFREKEVARLAKSCDQHMDIDSLIEQCRQFYENSHKMDLG</sequence>
<evidence type="ECO:0000256" key="3">
    <source>
        <dbReference type="ARBA" id="ARBA00019833"/>
    </source>
</evidence>
<dbReference type="Proteomes" id="UP001597059">
    <property type="component" value="Unassembled WGS sequence"/>
</dbReference>
<dbReference type="PANTHER" id="PTHR21343">
    <property type="entry name" value="DETHIOBIOTIN SYNTHETASE"/>
    <property type="match status" value="1"/>
</dbReference>
<accession>A0ABW4B5E0</accession>
<protein>
    <recommendedName>
        <fullName evidence="3 7">Cobyric acid synthase</fullName>
    </recommendedName>
</protein>
<dbReference type="SUPFAM" id="SSF52317">
    <property type="entry name" value="Class I glutamine amidotransferase-like"/>
    <property type="match status" value="1"/>
</dbReference>
<dbReference type="CDD" id="cd05389">
    <property type="entry name" value="CobQ_N"/>
    <property type="match status" value="1"/>
</dbReference>
<dbReference type="NCBIfam" id="TIGR00313">
    <property type="entry name" value="cobQ"/>
    <property type="match status" value="1"/>
</dbReference>
<dbReference type="CDD" id="cd01750">
    <property type="entry name" value="GATase1_CobQ"/>
    <property type="match status" value="1"/>
</dbReference>
<organism evidence="10 11">
    <name type="scientific">Rhodanobacter aciditrophus</name>
    <dbReference type="NCBI Taxonomy" id="1623218"/>
    <lineage>
        <taxon>Bacteria</taxon>
        <taxon>Pseudomonadati</taxon>
        <taxon>Pseudomonadota</taxon>
        <taxon>Gammaproteobacteria</taxon>
        <taxon>Lysobacterales</taxon>
        <taxon>Rhodanobacteraceae</taxon>
        <taxon>Rhodanobacter</taxon>
    </lineage>
</organism>
<dbReference type="InterPro" id="IPR004459">
    <property type="entry name" value="CobQ_synth"/>
</dbReference>
<dbReference type="SUPFAM" id="SSF52540">
    <property type="entry name" value="P-loop containing nucleoside triphosphate hydrolases"/>
    <property type="match status" value="1"/>
</dbReference>
<dbReference type="InterPro" id="IPR029062">
    <property type="entry name" value="Class_I_gatase-like"/>
</dbReference>
<feature type="active site" description="Nucleophile" evidence="7">
    <location>
        <position position="332"/>
    </location>
</feature>
<dbReference type="Pfam" id="PF01656">
    <property type="entry name" value="CbiA"/>
    <property type="match status" value="1"/>
</dbReference>
<feature type="domain" description="CobB/CobQ-like glutamine amidotransferase" evidence="9">
    <location>
        <begin position="254"/>
        <end position="438"/>
    </location>
</feature>
<keyword evidence="5 7" id="KW-0315">Glutamine amidotransferase</keyword>